<keyword evidence="4" id="KW-0547">Nucleotide-binding</keyword>
<keyword evidence="3" id="KW-0808">Transferase</keyword>
<reference evidence="10" key="1">
    <citation type="submission" date="2018-05" db="EMBL/GenBank/DDBJ databases">
        <authorList>
            <person name="Lanie J.A."/>
            <person name="Ng W.-L."/>
            <person name="Kazmierczak K.M."/>
            <person name="Andrzejewski T.M."/>
            <person name="Davidsen T.M."/>
            <person name="Wayne K.J."/>
            <person name="Tettelin H."/>
            <person name="Glass J.I."/>
            <person name="Rusch D."/>
            <person name="Podicherti R."/>
            <person name="Tsui H.-C.T."/>
            <person name="Winkler M.E."/>
        </authorList>
    </citation>
    <scope>NUCLEOTIDE SEQUENCE</scope>
</reference>
<proteinExistence type="inferred from homology"/>
<evidence type="ECO:0000256" key="8">
    <source>
        <dbReference type="ARBA" id="ARBA00048478"/>
    </source>
</evidence>
<evidence type="ECO:0000256" key="1">
    <source>
        <dbReference type="ARBA" id="ARBA00009427"/>
    </source>
</evidence>
<evidence type="ECO:0000313" key="10">
    <source>
        <dbReference type="EMBL" id="SVA39521.1"/>
    </source>
</evidence>
<evidence type="ECO:0000259" key="9">
    <source>
        <dbReference type="Pfam" id="PF02224"/>
    </source>
</evidence>
<gene>
    <name evidence="10" type="ORF">METZ01_LOCUS92375</name>
</gene>
<protein>
    <recommendedName>
        <fullName evidence="2">(d)CMP kinase</fullName>
        <ecNumber evidence="2">2.7.4.25</ecNumber>
    </recommendedName>
</protein>
<dbReference type="SUPFAM" id="SSF52540">
    <property type="entry name" value="P-loop containing nucleoside triphosphate hydrolases"/>
    <property type="match status" value="1"/>
</dbReference>
<feature type="non-terminal residue" evidence="10">
    <location>
        <position position="178"/>
    </location>
</feature>
<evidence type="ECO:0000256" key="2">
    <source>
        <dbReference type="ARBA" id="ARBA00012906"/>
    </source>
</evidence>
<comment type="catalytic activity">
    <reaction evidence="8">
        <text>CMP + ATP = CDP + ADP</text>
        <dbReference type="Rhea" id="RHEA:11600"/>
        <dbReference type="ChEBI" id="CHEBI:30616"/>
        <dbReference type="ChEBI" id="CHEBI:58069"/>
        <dbReference type="ChEBI" id="CHEBI:60377"/>
        <dbReference type="ChEBI" id="CHEBI:456216"/>
        <dbReference type="EC" id="2.7.4.25"/>
    </reaction>
</comment>
<dbReference type="GO" id="GO:0005524">
    <property type="term" value="F:ATP binding"/>
    <property type="evidence" value="ECO:0007669"/>
    <property type="project" value="UniProtKB-KW"/>
</dbReference>
<keyword evidence="5" id="KW-0418">Kinase</keyword>
<dbReference type="EMBL" id="UINC01008791">
    <property type="protein sequence ID" value="SVA39521.1"/>
    <property type="molecule type" value="Genomic_DNA"/>
</dbReference>
<dbReference type="Gene3D" id="3.40.50.300">
    <property type="entry name" value="P-loop containing nucleotide triphosphate hydrolases"/>
    <property type="match status" value="1"/>
</dbReference>
<dbReference type="InterPro" id="IPR011994">
    <property type="entry name" value="Cytidylate_kinase_dom"/>
</dbReference>
<dbReference type="InterPro" id="IPR003136">
    <property type="entry name" value="Cytidylate_kin"/>
</dbReference>
<dbReference type="AlphaFoldDB" id="A0A381VHQ8"/>
<organism evidence="10">
    <name type="scientific">marine metagenome</name>
    <dbReference type="NCBI Taxonomy" id="408172"/>
    <lineage>
        <taxon>unclassified sequences</taxon>
        <taxon>metagenomes</taxon>
        <taxon>ecological metagenomes</taxon>
    </lineage>
</organism>
<evidence type="ECO:0000256" key="7">
    <source>
        <dbReference type="ARBA" id="ARBA00047615"/>
    </source>
</evidence>
<sequence length="178" mass="19707">MKIITIDGPSGVGKGTLALYLADRLCFNYLNSGALYRSIGYVADLKSIDLTDEKMLISISQSITFNLSKASKNIEIIWENKNINKEIFNEKTAKTASKIASISSLRKSIVNIQRAFAKEPGLVAEGRDMGSIIFPDAIIKIFLTATAETRAKRRHNQLKEKGINVSLSQLIDELEARD</sequence>
<comment type="similarity">
    <text evidence="1">Belongs to the cytidylate kinase family. Type 1 subfamily.</text>
</comment>
<dbReference type="NCBIfam" id="TIGR00017">
    <property type="entry name" value="cmk"/>
    <property type="match status" value="1"/>
</dbReference>
<dbReference type="Pfam" id="PF02224">
    <property type="entry name" value="Cytidylate_kin"/>
    <property type="match status" value="1"/>
</dbReference>
<evidence type="ECO:0000256" key="3">
    <source>
        <dbReference type="ARBA" id="ARBA00022679"/>
    </source>
</evidence>
<dbReference type="GO" id="GO:0036431">
    <property type="term" value="F:dCMP kinase activity"/>
    <property type="evidence" value="ECO:0007669"/>
    <property type="project" value="InterPro"/>
</dbReference>
<dbReference type="GO" id="GO:0006139">
    <property type="term" value="P:nucleobase-containing compound metabolic process"/>
    <property type="evidence" value="ECO:0007669"/>
    <property type="project" value="InterPro"/>
</dbReference>
<comment type="catalytic activity">
    <reaction evidence="7">
        <text>dCMP + ATP = dCDP + ADP</text>
        <dbReference type="Rhea" id="RHEA:25094"/>
        <dbReference type="ChEBI" id="CHEBI:30616"/>
        <dbReference type="ChEBI" id="CHEBI:57566"/>
        <dbReference type="ChEBI" id="CHEBI:58593"/>
        <dbReference type="ChEBI" id="CHEBI:456216"/>
        <dbReference type="EC" id="2.7.4.25"/>
    </reaction>
</comment>
<feature type="domain" description="Cytidylate kinase" evidence="9">
    <location>
        <begin position="4"/>
        <end position="178"/>
    </location>
</feature>
<dbReference type="InterPro" id="IPR027417">
    <property type="entry name" value="P-loop_NTPase"/>
</dbReference>
<evidence type="ECO:0000256" key="6">
    <source>
        <dbReference type="ARBA" id="ARBA00022840"/>
    </source>
</evidence>
<keyword evidence="6" id="KW-0067">ATP-binding</keyword>
<evidence type="ECO:0000256" key="4">
    <source>
        <dbReference type="ARBA" id="ARBA00022741"/>
    </source>
</evidence>
<accession>A0A381VHQ8</accession>
<name>A0A381VHQ8_9ZZZZ</name>
<dbReference type="EC" id="2.7.4.25" evidence="2"/>
<evidence type="ECO:0000256" key="5">
    <source>
        <dbReference type="ARBA" id="ARBA00022777"/>
    </source>
</evidence>
<dbReference type="CDD" id="cd02020">
    <property type="entry name" value="CMPK"/>
    <property type="match status" value="1"/>
</dbReference>